<gene>
    <name evidence="10" type="ORF">WJX72_011637</name>
</gene>
<feature type="region of interest" description="Disordered" evidence="9">
    <location>
        <begin position="509"/>
        <end position="529"/>
    </location>
</feature>
<dbReference type="Gene3D" id="3.50.50.60">
    <property type="entry name" value="FAD/NAD(P)-binding domain"/>
    <property type="match status" value="2"/>
</dbReference>
<comment type="cofactor">
    <cofactor evidence="1 8">
        <name>FAD</name>
        <dbReference type="ChEBI" id="CHEBI:57692"/>
    </cofactor>
</comment>
<dbReference type="GO" id="GO:0004499">
    <property type="term" value="F:N,N-dimethylaniline monooxygenase activity"/>
    <property type="evidence" value="ECO:0007669"/>
    <property type="project" value="InterPro"/>
</dbReference>
<organism evidence="10 11">
    <name type="scientific">[Myrmecia] bisecta</name>
    <dbReference type="NCBI Taxonomy" id="41462"/>
    <lineage>
        <taxon>Eukaryota</taxon>
        <taxon>Viridiplantae</taxon>
        <taxon>Chlorophyta</taxon>
        <taxon>core chlorophytes</taxon>
        <taxon>Trebouxiophyceae</taxon>
        <taxon>Trebouxiales</taxon>
        <taxon>Trebouxiaceae</taxon>
        <taxon>Myrmecia</taxon>
    </lineage>
</organism>
<keyword evidence="3 8" id="KW-0285">Flavoprotein</keyword>
<evidence type="ECO:0000256" key="9">
    <source>
        <dbReference type="SAM" id="MobiDB-lite"/>
    </source>
</evidence>
<proteinExistence type="inferred from homology"/>
<name>A0AAW1RA44_9CHLO</name>
<keyword evidence="5" id="KW-0521">NADP</keyword>
<dbReference type="Pfam" id="PF00743">
    <property type="entry name" value="FMO-like"/>
    <property type="match status" value="2"/>
</dbReference>
<dbReference type="EC" id="1.-.-.-" evidence="8"/>
<dbReference type="GO" id="GO:0050660">
    <property type="term" value="F:flavin adenine dinucleotide binding"/>
    <property type="evidence" value="ECO:0007669"/>
    <property type="project" value="InterPro"/>
</dbReference>
<dbReference type="InterPro" id="IPR000960">
    <property type="entry name" value="Flavin_mOase"/>
</dbReference>
<evidence type="ECO:0000256" key="5">
    <source>
        <dbReference type="ARBA" id="ARBA00022857"/>
    </source>
</evidence>
<evidence type="ECO:0000256" key="3">
    <source>
        <dbReference type="ARBA" id="ARBA00022630"/>
    </source>
</evidence>
<evidence type="ECO:0000256" key="7">
    <source>
        <dbReference type="ARBA" id="ARBA00023033"/>
    </source>
</evidence>
<dbReference type="PANTHER" id="PTHR23023">
    <property type="entry name" value="DIMETHYLANILINE MONOOXYGENASE"/>
    <property type="match status" value="1"/>
</dbReference>
<dbReference type="FunFam" id="3.50.50.60:FF:000138">
    <property type="entry name" value="Flavin-containing monooxygenase"/>
    <property type="match status" value="1"/>
</dbReference>
<dbReference type="PIRSF" id="PIRSF000332">
    <property type="entry name" value="FMO"/>
    <property type="match status" value="1"/>
</dbReference>
<dbReference type="AlphaFoldDB" id="A0AAW1RA44"/>
<dbReference type="InterPro" id="IPR036188">
    <property type="entry name" value="FAD/NAD-bd_sf"/>
</dbReference>
<keyword evidence="7 8" id="KW-0503">Monooxygenase</keyword>
<dbReference type="Proteomes" id="UP001489004">
    <property type="component" value="Unassembled WGS sequence"/>
</dbReference>
<evidence type="ECO:0000256" key="6">
    <source>
        <dbReference type="ARBA" id="ARBA00023002"/>
    </source>
</evidence>
<comment type="similarity">
    <text evidence="2 8">Belongs to the FMO family.</text>
</comment>
<comment type="caution">
    <text evidence="10">The sequence shown here is derived from an EMBL/GenBank/DDBJ whole genome shotgun (WGS) entry which is preliminary data.</text>
</comment>
<dbReference type="PRINTS" id="PR00370">
    <property type="entry name" value="FMOXYGENASE"/>
</dbReference>
<dbReference type="InterPro" id="IPR050346">
    <property type="entry name" value="FMO-like"/>
</dbReference>
<dbReference type="GO" id="GO:0050661">
    <property type="term" value="F:NADP binding"/>
    <property type="evidence" value="ECO:0007669"/>
    <property type="project" value="InterPro"/>
</dbReference>
<dbReference type="SUPFAM" id="SSF51905">
    <property type="entry name" value="FAD/NAD(P)-binding domain"/>
    <property type="match status" value="2"/>
</dbReference>
<dbReference type="EMBL" id="JALJOR010000001">
    <property type="protein sequence ID" value="KAK9830413.1"/>
    <property type="molecule type" value="Genomic_DNA"/>
</dbReference>
<dbReference type="InterPro" id="IPR020946">
    <property type="entry name" value="Flavin_mOase-like"/>
</dbReference>
<keyword evidence="11" id="KW-1185">Reference proteome</keyword>
<evidence type="ECO:0000256" key="1">
    <source>
        <dbReference type="ARBA" id="ARBA00001974"/>
    </source>
</evidence>
<keyword evidence="4 8" id="KW-0274">FAD</keyword>
<evidence type="ECO:0000256" key="2">
    <source>
        <dbReference type="ARBA" id="ARBA00009183"/>
    </source>
</evidence>
<evidence type="ECO:0000313" key="10">
    <source>
        <dbReference type="EMBL" id="KAK9830413.1"/>
    </source>
</evidence>
<evidence type="ECO:0000256" key="4">
    <source>
        <dbReference type="ARBA" id="ARBA00022827"/>
    </source>
</evidence>
<reference evidence="10 11" key="1">
    <citation type="journal article" date="2024" name="Nat. Commun.">
        <title>Phylogenomics reveals the evolutionary origins of lichenization in chlorophyte algae.</title>
        <authorList>
            <person name="Puginier C."/>
            <person name="Libourel C."/>
            <person name="Otte J."/>
            <person name="Skaloud P."/>
            <person name="Haon M."/>
            <person name="Grisel S."/>
            <person name="Petersen M."/>
            <person name="Berrin J.G."/>
            <person name="Delaux P.M."/>
            <person name="Dal Grande F."/>
            <person name="Keller J."/>
        </authorList>
    </citation>
    <scope>NUCLEOTIDE SEQUENCE [LARGE SCALE GENOMIC DNA]</scope>
    <source>
        <strain evidence="10 11">SAG 2043</strain>
    </source>
</reference>
<accession>A0AAW1RA44</accession>
<evidence type="ECO:0000256" key="8">
    <source>
        <dbReference type="RuleBase" id="RU361177"/>
    </source>
</evidence>
<protein>
    <recommendedName>
        <fullName evidence="8">Flavin-containing monooxygenase</fullName>
        <ecNumber evidence="8">1.-.-.-</ecNumber>
    </recommendedName>
</protein>
<keyword evidence="6 8" id="KW-0560">Oxidoreductase</keyword>
<sequence>MQRPGVPALHKPRLLVAWARVRRVMAPSAALQSASLAPQGPGQKSVAVIGGGAAGLVAARELLRESHCVTVFEQGPGLGGVWKYDPQTEQDDPLGLRPDRQRVHSSMYARLRTNLPREVMAFLDFPFDALTMQGRSSDPRRFCGHEEVQRYLEAFAEAFALEQHMRFNMRVQQLTPLPHSQLDSANGLDSTEQGCPRGQAAIWNGASNETSSNGASTGREYSQEFDAVVVCNGHYSQPRLPDVAGAAAFPGRQLHSHNYRENSAFAGQAVVVVGASASGEDICREVAEVADKVYLCARSWQNPAWTHETTPIGQRANIWRRPMVQALGANGSVTFTDGQTLERVDCILYCTGYQYAFPFLEDAGVVSIEDNRVSPLFQHIFPPTAPSLAFVGLPWRVVPFPQMELQSKWVARVLSGRVSLPAAVDMQRWVDDRYRELDAKQVPVRYTHYQGDAQWAYNDWLAEACGPDVPKLPSWREAMYKATGNNKRDFPEKYRDVWRDEGLVEQAAVDARKSRSRPQHAVVEGVAAA</sequence>
<evidence type="ECO:0000313" key="11">
    <source>
        <dbReference type="Proteomes" id="UP001489004"/>
    </source>
</evidence>